<dbReference type="PANTHER" id="PTHR47099:SF1">
    <property type="entry name" value="METHYLCOBAMIDE:COM METHYLTRANSFERASE MTBA"/>
    <property type="match status" value="1"/>
</dbReference>
<dbReference type="GO" id="GO:0006779">
    <property type="term" value="P:porphyrin-containing compound biosynthetic process"/>
    <property type="evidence" value="ECO:0007669"/>
    <property type="project" value="InterPro"/>
</dbReference>
<dbReference type="InterPro" id="IPR000257">
    <property type="entry name" value="Uroporphyrinogen_deCOase"/>
</dbReference>
<name>A0A4U9RMJ9_HATHI</name>
<keyword evidence="3" id="KW-1185">Reference proteome</keyword>
<dbReference type="SUPFAM" id="SSF51726">
    <property type="entry name" value="UROD/MetE-like"/>
    <property type="match status" value="1"/>
</dbReference>
<dbReference type="KEGG" id="hhw:NCTC503_02108"/>
<dbReference type="InterPro" id="IPR038071">
    <property type="entry name" value="UROD/MetE-like_sf"/>
</dbReference>
<dbReference type="PANTHER" id="PTHR47099">
    <property type="entry name" value="METHYLCOBAMIDE:COM METHYLTRANSFERASE MTBA"/>
    <property type="match status" value="1"/>
</dbReference>
<evidence type="ECO:0000313" key="3">
    <source>
        <dbReference type="Proteomes" id="UP000308489"/>
    </source>
</evidence>
<dbReference type="Pfam" id="PF01208">
    <property type="entry name" value="URO-D"/>
    <property type="match status" value="1"/>
</dbReference>
<reference evidence="2 3" key="1">
    <citation type="submission" date="2019-05" db="EMBL/GenBank/DDBJ databases">
        <authorList>
            <consortium name="Pathogen Informatics"/>
        </authorList>
    </citation>
    <scope>NUCLEOTIDE SEQUENCE [LARGE SCALE GENOMIC DNA]</scope>
    <source>
        <strain evidence="2 3">NCTC503</strain>
    </source>
</reference>
<accession>A0A4U9RMJ9</accession>
<dbReference type="GO" id="GO:0004853">
    <property type="term" value="F:uroporphyrinogen decarboxylase activity"/>
    <property type="evidence" value="ECO:0007669"/>
    <property type="project" value="UniProtKB-EC"/>
</dbReference>
<dbReference type="EMBL" id="LR590481">
    <property type="protein sequence ID" value="VTQ93424.1"/>
    <property type="molecule type" value="Genomic_DNA"/>
</dbReference>
<gene>
    <name evidence="2" type="primary">hemE_3</name>
    <name evidence="2" type="ORF">NCTC503_02108</name>
</gene>
<dbReference type="EC" id="4.1.1.37" evidence="2"/>
<dbReference type="OrthoDB" id="9780425at2"/>
<protein>
    <submittedName>
        <fullName evidence="2">Uroporphyrinogen-III decarboxylase</fullName>
        <ecNumber evidence="2">4.1.1.37</ecNumber>
    </submittedName>
</protein>
<dbReference type="AlphaFoldDB" id="A0A4U9RMJ9"/>
<dbReference type="Gene3D" id="3.20.20.210">
    <property type="match status" value="1"/>
</dbReference>
<dbReference type="RefSeq" id="WP_138210678.1">
    <property type="nucleotide sequence ID" value="NZ_CBCRUQ010000013.1"/>
</dbReference>
<sequence>MFREIKCDEMTSKERMKAFARGEEVDRIPCSPIMGETCAPLFGIWPREHNHSAELMAKVEIEVYKAFKADGAGIGTGLRGVAEAMGTELVYPEKSMSYVKEPLLKSYDELHRLKPANPHKDGRLPLILKALQMIDKEVGHEVGVSTDIAGPISVASAIRGAENLMKDIRKCPEKVHELLEIVTESNLLFIDAACELGYGVGFSDPVASCSMISSKQFREFAKPYLKKCIDRVAYWRGAGALLHICGKSKDIWEDMVELGISTLSIDNVEDLSEAKKLVGDRVCLVGNVRPVETVKMGSIEDIYKECSTCIEKGWDNPNGYILSTGCQIPIGTKKENIQALIDGARIYGSNYRIPRK</sequence>
<dbReference type="CDD" id="cd03465">
    <property type="entry name" value="URO-D_like"/>
    <property type="match status" value="1"/>
</dbReference>
<feature type="domain" description="Uroporphyrinogen decarboxylase (URO-D)" evidence="1">
    <location>
        <begin position="11"/>
        <end position="344"/>
    </location>
</feature>
<evidence type="ECO:0000259" key="1">
    <source>
        <dbReference type="Pfam" id="PF01208"/>
    </source>
</evidence>
<organism evidence="2 3">
    <name type="scientific">Hathewaya histolytica</name>
    <name type="common">Clostridium histolyticum</name>
    <dbReference type="NCBI Taxonomy" id="1498"/>
    <lineage>
        <taxon>Bacteria</taxon>
        <taxon>Bacillati</taxon>
        <taxon>Bacillota</taxon>
        <taxon>Clostridia</taxon>
        <taxon>Eubacteriales</taxon>
        <taxon>Clostridiaceae</taxon>
        <taxon>Hathewaya</taxon>
    </lineage>
</organism>
<evidence type="ECO:0000313" key="2">
    <source>
        <dbReference type="EMBL" id="VTQ93424.1"/>
    </source>
</evidence>
<dbReference type="Proteomes" id="UP000308489">
    <property type="component" value="Chromosome 1"/>
</dbReference>
<keyword evidence="2" id="KW-0456">Lyase</keyword>
<dbReference type="InterPro" id="IPR052024">
    <property type="entry name" value="Methanogen_methyltrans"/>
</dbReference>
<proteinExistence type="predicted"/>